<keyword evidence="9 11" id="KW-0030">Aminoacyl-tRNA synthetase</keyword>
<dbReference type="HAMAP" id="MF_00127">
    <property type="entry name" value="His_tRNA_synth"/>
    <property type="match status" value="1"/>
</dbReference>
<keyword evidence="7 11" id="KW-0067">ATP-binding</keyword>
<keyword evidence="15" id="KW-1185">Reference proteome</keyword>
<evidence type="ECO:0000256" key="1">
    <source>
        <dbReference type="ARBA" id="ARBA00004496"/>
    </source>
</evidence>
<comment type="subcellular location">
    <subcellularLocation>
        <location evidence="1 11">Cytoplasm</location>
    </subcellularLocation>
</comment>
<dbReference type="InterPro" id="IPR004516">
    <property type="entry name" value="HisRS/HisZ"/>
</dbReference>
<dbReference type="InterPro" id="IPR006195">
    <property type="entry name" value="aa-tRNA-synth_II"/>
</dbReference>
<dbReference type="InterPro" id="IPR015807">
    <property type="entry name" value="His-tRNA-ligase"/>
</dbReference>
<dbReference type="EC" id="6.1.1.21" evidence="11"/>
<evidence type="ECO:0000256" key="4">
    <source>
        <dbReference type="ARBA" id="ARBA00022490"/>
    </source>
</evidence>
<evidence type="ECO:0000256" key="7">
    <source>
        <dbReference type="ARBA" id="ARBA00022840"/>
    </source>
</evidence>
<dbReference type="FunFam" id="3.30.930.10:FF:000005">
    <property type="entry name" value="Histidine--tRNA ligase"/>
    <property type="match status" value="1"/>
</dbReference>
<dbReference type="CDD" id="cd00859">
    <property type="entry name" value="HisRS_anticodon"/>
    <property type="match status" value="1"/>
</dbReference>
<dbReference type="InterPro" id="IPR045864">
    <property type="entry name" value="aa-tRNA-synth_II/BPL/LPL"/>
</dbReference>
<comment type="catalytic activity">
    <reaction evidence="10 11">
        <text>tRNA(His) + L-histidine + ATP = L-histidyl-tRNA(His) + AMP + diphosphate + H(+)</text>
        <dbReference type="Rhea" id="RHEA:17313"/>
        <dbReference type="Rhea" id="RHEA-COMP:9665"/>
        <dbReference type="Rhea" id="RHEA-COMP:9689"/>
        <dbReference type="ChEBI" id="CHEBI:15378"/>
        <dbReference type="ChEBI" id="CHEBI:30616"/>
        <dbReference type="ChEBI" id="CHEBI:33019"/>
        <dbReference type="ChEBI" id="CHEBI:57595"/>
        <dbReference type="ChEBI" id="CHEBI:78442"/>
        <dbReference type="ChEBI" id="CHEBI:78527"/>
        <dbReference type="ChEBI" id="CHEBI:456215"/>
        <dbReference type="EC" id="6.1.1.21"/>
    </reaction>
</comment>
<feature type="binding site" evidence="12">
    <location>
        <position position="131"/>
    </location>
    <ligand>
        <name>L-histidine</name>
        <dbReference type="ChEBI" id="CHEBI:57595"/>
    </ligand>
</feature>
<feature type="binding site" evidence="12">
    <location>
        <position position="113"/>
    </location>
    <ligand>
        <name>L-histidine</name>
        <dbReference type="ChEBI" id="CHEBI:57595"/>
    </ligand>
</feature>
<keyword evidence="6 11" id="KW-0547">Nucleotide-binding</keyword>
<dbReference type="PANTHER" id="PTHR43707">
    <property type="entry name" value="HISTIDYL-TRNA SYNTHETASE"/>
    <property type="match status" value="1"/>
</dbReference>
<evidence type="ECO:0000256" key="6">
    <source>
        <dbReference type="ARBA" id="ARBA00022741"/>
    </source>
</evidence>
<feature type="binding site" evidence="12">
    <location>
        <position position="127"/>
    </location>
    <ligand>
        <name>L-histidine</name>
        <dbReference type="ChEBI" id="CHEBI:57595"/>
    </ligand>
</feature>
<feature type="binding site" evidence="12">
    <location>
        <position position="258"/>
    </location>
    <ligand>
        <name>L-histidine</name>
        <dbReference type="ChEBI" id="CHEBI:57595"/>
    </ligand>
</feature>
<proteinExistence type="inferred from homology"/>
<dbReference type="InterPro" id="IPR036621">
    <property type="entry name" value="Anticodon-bd_dom_sf"/>
</dbReference>
<reference evidence="14 15" key="1">
    <citation type="submission" date="2018-04" db="EMBL/GenBank/DDBJ databases">
        <title>Novel species isolated from glacier.</title>
        <authorList>
            <person name="Liu Q."/>
            <person name="Xin Y.-H."/>
        </authorList>
    </citation>
    <scope>NUCLEOTIDE SEQUENCE [LARGE SCALE GENOMIC DNA]</scope>
    <source>
        <strain evidence="14 15">GT1R17</strain>
    </source>
</reference>
<keyword evidence="8 11" id="KW-0648">Protein biosynthesis</keyword>
<dbReference type="Gene3D" id="3.40.50.800">
    <property type="entry name" value="Anticodon-binding domain"/>
    <property type="match status" value="1"/>
</dbReference>
<dbReference type="OrthoDB" id="9800814at2"/>
<dbReference type="GO" id="GO:0004821">
    <property type="term" value="F:histidine-tRNA ligase activity"/>
    <property type="evidence" value="ECO:0007669"/>
    <property type="project" value="UniProtKB-UniRule"/>
</dbReference>
<evidence type="ECO:0000256" key="9">
    <source>
        <dbReference type="ARBA" id="ARBA00023146"/>
    </source>
</evidence>
<organism evidence="14 15">
    <name type="scientific">Stenotrophobium rhamnosiphilum</name>
    <dbReference type="NCBI Taxonomy" id="2029166"/>
    <lineage>
        <taxon>Bacteria</taxon>
        <taxon>Pseudomonadati</taxon>
        <taxon>Pseudomonadota</taxon>
        <taxon>Gammaproteobacteria</taxon>
        <taxon>Nevskiales</taxon>
        <taxon>Nevskiaceae</taxon>
        <taxon>Stenotrophobium</taxon>
    </lineage>
</organism>
<dbReference type="GO" id="GO:0005737">
    <property type="term" value="C:cytoplasm"/>
    <property type="evidence" value="ECO:0007669"/>
    <property type="project" value="UniProtKB-SubCell"/>
</dbReference>
<dbReference type="GO" id="GO:0006427">
    <property type="term" value="P:histidyl-tRNA aminoacylation"/>
    <property type="evidence" value="ECO:0007669"/>
    <property type="project" value="UniProtKB-UniRule"/>
</dbReference>
<accession>A0A2T5MIC1</accession>
<dbReference type="PIRSF" id="PIRSF001549">
    <property type="entry name" value="His-tRNA_synth"/>
    <property type="match status" value="1"/>
</dbReference>
<dbReference type="RefSeq" id="WP_107939537.1">
    <property type="nucleotide sequence ID" value="NZ_QANS01000002.1"/>
</dbReference>
<feature type="binding site" evidence="12">
    <location>
        <begin position="83"/>
        <end position="85"/>
    </location>
    <ligand>
        <name>L-histidine</name>
        <dbReference type="ChEBI" id="CHEBI:57595"/>
    </ligand>
</feature>
<evidence type="ECO:0000256" key="3">
    <source>
        <dbReference type="ARBA" id="ARBA00011738"/>
    </source>
</evidence>
<dbReference type="Proteomes" id="UP000244248">
    <property type="component" value="Unassembled WGS sequence"/>
</dbReference>
<dbReference type="EMBL" id="QANS01000002">
    <property type="protein sequence ID" value="PTU32343.1"/>
    <property type="molecule type" value="Genomic_DNA"/>
</dbReference>
<gene>
    <name evidence="11" type="primary">hisS</name>
    <name evidence="14" type="ORF">CJD38_06755</name>
</gene>
<evidence type="ECO:0000256" key="12">
    <source>
        <dbReference type="PIRSR" id="PIRSR001549-1"/>
    </source>
</evidence>
<comment type="similarity">
    <text evidence="2 11">Belongs to the class-II aminoacyl-tRNA synthetase family.</text>
</comment>
<evidence type="ECO:0000256" key="11">
    <source>
        <dbReference type="HAMAP-Rule" id="MF_00127"/>
    </source>
</evidence>
<name>A0A2T5MIC1_9GAMM</name>
<dbReference type="InterPro" id="IPR041715">
    <property type="entry name" value="HisRS-like_core"/>
</dbReference>
<dbReference type="Gene3D" id="3.30.930.10">
    <property type="entry name" value="Bira Bifunctional Protein, Domain 2"/>
    <property type="match status" value="1"/>
</dbReference>
<dbReference type="CDD" id="cd00773">
    <property type="entry name" value="HisRS-like_core"/>
    <property type="match status" value="1"/>
</dbReference>
<evidence type="ECO:0000256" key="8">
    <source>
        <dbReference type="ARBA" id="ARBA00022917"/>
    </source>
</evidence>
<dbReference type="AlphaFoldDB" id="A0A2T5MIC1"/>
<dbReference type="NCBIfam" id="TIGR00442">
    <property type="entry name" value="hisS"/>
    <property type="match status" value="1"/>
</dbReference>
<dbReference type="Pfam" id="PF13393">
    <property type="entry name" value="tRNA-synt_His"/>
    <property type="match status" value="1"/>
</dbReference>
<evidence type="ECO:0000259" key="13">
    <source>
        <dbReference type="PROSITE" id="PS50862"/>
    </source>
</evidence>
<evidence type="ECO:0000256" key="5">
    <source>
        <dbReference type="ARBA" id="ARBA00022598"/>
    </source>
</evidence>
<dbReference type="SUPFAM" id="SSF52954">
    <property type="entry name" value="Class II aaRS ABD-related"/>
    <property type="match status" value="1"/>
</dbReference>
<dbReference type="PROSITE" id="PS50862">
    <property type="entry name" value="AA_TRNA_LIGASE_II"/>
    <property type="match status" value="1"/>
</dbReference>
<evidence type="ECO:0000256" key="10">
    <source>
        <dbReference type="ARBA" id="ARBA00047639"/>
    </source>
</evidence>
<feature type="binding site" evidence="12">
    <location>
        <begin position="262"/>
        <end position="263"/>
    </location>
    <ligand>
        <name>L-histidine</name>
        <dbReference type="ChEBI" id="CHEBI:57595"/>
    </ligand>
</feature>
<evidence type="ECO:0000256" key="2">
    <source>
        <dbReference type="ARBA" id="ARBA00008226"/>
    </source>
</evidence>
<dbReference type="SUPFAM" id="SSF55681">
    <property type="entry name" value="Class II aaRS and biotin synthetases"/>
    <property type="match status" value="1"/>
</dbReference>
<keyword evidence="5 11" id="KW-0436">Ligase</keyword>
<dbReference type="PANTHER" id="PTHR43707:SF1">
    <property type="entry name" value="HISTIDINE--TRNA LIGASE, MITOCHONDRIAL-RELATED"/>
    <property type="match status" value="1"/>
</dbReference>
<sequence>MANLFQSVRGFNDVLPADNAIWQYLHNTAAEVFAAYGYGEIKMPLLEHTELFKRSIGEATDVVEKEMFTFDDREGQSLTLRPEGTASCVRAGLEHGLLHNQQQRLWYAGPMFRHERPQAGRYRQFYQLGVEAYGIAGPDVDVEIIALSARLFRRLGLKDLTLEINSLGSSESRAAYRAALVEFLQKHEASLDADSKRRMLSNPLRVLDSKVPTTREIVKDAPSILQHLDDGSRAHFDGLQQGLSDIGIPFVVNDRLVRGLDYYTRDVFEWTTQQLGSQGTVCAGGRYDGLVEQLGGSSTPAVGFASGVERLILLLKAQGADLPTAAAHVYFCTLGEDGERAARKLAEQLRDQLPNLRIVLHAGGGKLQAQLKRADRSGASVALILGGEEAAKQSIQVKSLRNDAQQINCNWSELSGTLAGLLGL</sequence>
<comment type="caution">
    <text evidence="14">The sequence shown here is derived from an EMBL/GenBank/DDBJ whole genome shotgun (WGS) entry which is preliminary data.</text>
</comment>
<feature type="domain" description="Aminoacyl-transfer RNA synthetases class-II family profile" evidence="13">
    <location>
        <begin position="1"/>
        <end position="323"/>
    </location>
</feature>
<protein>
    <recommendedName>
        <fullName evidence="11">Histidine--tRNA ligase</fullName>
        <ecNumber evidence="11">6.1.1.21</ecNumber>
    </recommendedName>
    <alternativeName>
        <fullName evidence="11">Histidyl-tRNA synthetase</fullName>
        <shortName evidence="11">HisRS</shortName>
    </alternativeName>
</protein>
<comment type="subunit">
    <text evidence="3 11">Homodimer.</text>
</comment>
<dbReference type="Pfam" id="PF03129">
    <property type="entry name" value="HGTP_anticodon"/>
    <property type="match status" value="1"/>
</dbReference>
<dbReference type="InterPro" id="IPR004154">
    <property type="entry name" value="Anticodon-bd"/>
</dbReference>
<dbReference type="InterPro" id="IPR033656">
    <property type="entry name" value="HisRS_anticodon"/>
</dbReference>
<evidence type="ECO:0000313" key="15">
    <source>
        <dbReference type="Proteomes" id="UP000244248"/>
    </source>
</evidence>
<keyword evidence="4 11" id="KW-0963">Cytoplasm</keyword>
<evidence type="ECO:0000313" key="14">
    <source>
        <dbReference type="EMBL" id="PTU32343.1"/>
    </source>
</evidence>
<dbReference type="GO" id="GO:0005524">
    <property type="term" value="F:ATP binding"/>
    <property type="evidence" value="ECO:0007669"/>
    <property type="project" value="UniProtKB-UniRule"/>
</dbReference>